<dbReference type="PANTHER" id="PTHR43408:SF1">
    <property type="entry name" value="FMN REDUCTASE (NADPH)"/>
    <property type="match status" value="1"/>
</dbReference>
<dbReference type="SUPFAM" id="SSF52218">
    <property type="entry name" value="Flavoproteins"/>
    <property type="match status" value="1"/>
</dbReference>
<dbReference type="OrthoDB" id="1643408at2"/>
<keyword evidence="1" id="KW-0285">Flavoprotein</keyword>
<dbReference type="Proteomes" id="UP000377595">
    <property type="component" value="Unassembled WGS sequence"/>
</dbReference>
<keyword evidence="2" id="KW-0288">FMN</keyword>
<name>A0A5M3X6M3_9ACTN</name>
<evidence type="ECO:0000313" key="5">
    <source>
        <dbReference type="EMBL" id="GES17337.1"/>
    </source>
</evidence>
<sequence length="179" mass="19222">MYTSVVVGNPKPNSRTLSLARAVARALTPDHFESTFELDLALHTDEIFSWPSESMAALSDRVAASNLLIVATPTYKASYSGLLKAFLDRYSHRALHNTLAVAVMTGGGMDHAMSPEAHLRPLLIELGAVVPCASLYFLTSRMHEMDAVVEGWLAENLLAITALRAAVGVRSEAGQVTVG</sequence>
<dbReference type="InterPro" id="IPR005025">
    <property type="entry name" value="FMN_Rdtase-like_dom"/>
</dbReference>
<dbReference type="PANTHER" id="PTHR43408">
    <property type="entry name" value="FMN REDUCTASE (NADPH)"/>
    <property type="match status" value="1"/>
</dbReference>
<accession>A0A5M3X6M3</accession>
<dbReference type="RefSeq" id="WP_155342523.1">
    <property type="nucleotide sequence ID" value="NZ_BAAAHM010000001.1"/>
</dbReference>
<comment type="caution">
    <text evidence="5">The sequence shown here is derived from an EMBL/GenBank/DDBJ whole genome shotgun (WGS) entry which is preliminary data.</text>
</comment>
<reference evidence="5 6" key="1">
    <citation type="submission" date="2019-10" db="EMBL/GenBank/DDBJ databases">
        <title>Whole genome shotgun sequence of Acrocarpospora pleiomorpha NBRC 16267.</title>
        <authorList>
            <person name="Ichikawa N."/>
            <person name="Kimura A."/>
            <person name="Kitahashi Y."/>
            <person name="Komaki H."/>
            <person name="Oguchi A."/>
        </authorList>
    </citation>
    <scope>NUCLEOTIDE SEQUENCE [LARGE SCALE GENOMIC DNA]</scope>
    <source>
        <strain evidence="5 6">NBRC 16267</strain>
    </source>
</reference>
<organism evidence="5 6">
    <name type="scientific">Acrocarpospora pleiomorpha</name>
    <dbReference type="NCBI Taxonomy" id="90975"/>
    <lineage>
        <taxon>Bacteria</taxon>
        <taxon>Bacillati</taxon>
        <taxon>Actinomycetota</taxon>
        <taxon>Actinomycetes</taxon>
        <taxon>Streptosporangiales</taxon>
        <taxon>Streptosporangiaceae</taxon>
        <taxon>Acrocarpospora</taxon>
    </lineage>
</organism>
<dbReference type="Gene3D" id="3.40.50.360">
    <property type="match status" value="1"/>
</dbReference>
<dbReference type="InterPro" id="IPR051814">
    <property type="entry name" value="NAD(P)H-dep_FMN_reductase"/>
</dbReference>
<dbReference type="AlphaFoldDB" id="A0A5M3X6M3"/>
<evidence type="ECO:0000256" key="3">
    <source>
        <dbReference type="ARBA" id="ARBA00023002"/>
    </source>
</evidence>
<dbReference type="Pfam" id="PF03358">
    <property type="entry name" value="FMN_red"/>
    <property type="match status" value="1"/>
</dbReference>
<protein>
    <submittedName>
        <fullName evidence="5">FMN reductase</fullName>
    </submittedName>
</protein>
<evidence type="ECO:0000256" key="1">
    <source>
        <dbReference type="ARBA" id="ARBA00022630"/>
    </source>
</evidence>
<dbReference type="InterPro" id="IPR029039">
    <property type="entry name" value="Flavoprotein-like_sf"/>
</dbReference>
<keyword evidence="3" id="KW-0560">Oxidoreductase</keyword>
<dbReference type="GO" id="GO:0016491">
    <property type="term" value="F:oxidoreductase activity"/>
    <property type="evidence" value="ECO:0007669"/>
    <property type="project" value="UniProtKB-KW"/>
</dbReference>
<proteinExistence type="predicted"/>
<keyword evidence="6" id="KW-1185">Reference proteome</keyword>
<feature type="domain" description="NADPH-dependent FMN reductase-like" evidence="4">
    <location>
        <begin position="5"/>
        <end position="132"/>
    </location>
</feature>
<gene>
    <name evidence="5" type="ORF">Aple_002320</name>
</gene>
<dbReference type="EMBL" id="BLAF01000004">
    <property type="protein sequence ID" value="GES17337.1"/>
    <property type="molecule type" value="Genomic_DNA"/>
</dbReference>
<evidence type="ECO:0000256" key="2">
    <source>
        <dbReference type="ARBA" id="ARBA00022643"/>
    </source>
</evidence>
<evidence type="ECO:0000313" key="6">
    <source>
        <dbReference type="Proteomes" id="UP000377595"/>
    </source>
</evidence>
<evidence type="ECO:0000259" key="4">
    <source>
        <dbReference type="Pfam" id="PF03358"/>
    </source>
</evidence>